<name>A0AAV2SL04_MEGNR</name>
<dbReference type="EMBL" id="CAXKWB010072252">
    <property type="protein sequence ID" value="CAL4196090.1"/>
    <property type="molecule type" value="Genomic_DNA"/>
</dbReference>
<dbReference type="Proteomes" id="UP001497623">
    <property type="component" value="Unassembled WGS sequence"/>
</dbReference>
<feature type="non-terminal residue" evidence="1">
    <location>
        <position position="170"/>
    </location>
</feature>
<accession>A0AAV2SL04</accession>
<keyword evidence="2" id="KW-1185">Reference proteome</keyword>
<sequence>ELQNMPYRRNSWPVFVQMSEQASLERILSCDGNNDKLSTRIKNFMIKTKYLLKEFAENTRDKIKLKLSSVLKKLSPVIQFLPVLFSVMALILALTDVATDAVSAHHICTLPCSCQHTSYGTCDTPFGHCRGGIINGTQALEHCGGRYITLEECRRKGTWPVPDTCQCIWN</sequence>
<reference evidence="1 2" key="1">
    <citation type="submission" date="2024-05" db="EMBL/GenBank/DDBJ databases">
        <authorList>
            <person name="Wallberg A."/>
        </authorList>
    </citation>
    <scope>NUCLEOTIDE SEQUENCE [LARGE SCALE GENOMIC DNA]</scope>
</reference>
<dbReference type="AlphaFoldDB" id="A0AAV2SL04"/>
<proteinExistence type="predicted"/>
<organism evidence="1 2">
    <name type="scientific">Meganyctiphanes norvegica</name>
    <name type="common">Northern krill</name>
    <name type="synonym">Thysanopoda norvegica</name>
    <dbReference type="NCBI Taxonomy" id="48144"/>
    <lineage>
        <taxon>Eukaryota</taxon>
        <taxon>Metazoa</taxon>
        <taxon>Ecdysozoa</taxon>
        <taxon>Arthropoda</taxon>
        <taxon>Crustacea</taxon>
        <taxon>Multicrustacea</taxon>
        <taxon>Malacostraca</taxon>
        <taxon>Eumalacostraca</taxon>
        <taxon>Eucarida</taxon>
        <taxon>Euphausiacea</taxon>
        <taxon>Euphausiidae</taxon>
        <taxon>Meganyctiphanes</taxon>
    </lineage>
</organism>
<evidence type="ECO:0000313" key="1">
    <source>
        <dbReference type="EMBL" id="CAL4196090.1"/>
    </source>
</evidence>
<gene>
    <name evidence="1" type="ORF">MNOR_LOCUS37114</name>
</gene>
<protein>
    <submittedName>
        <fullName evidence="1">Uncharacterized protein</fullName>
    </submittedName>
</protein>
<comment type="caution">
    <text evidence="1">The sequence shown here is derived from an EMBL/GenBank/DDBJ whole genome shotgun (WGS) entry which is preliminary data.</text>
</comment>
<evidence type="ECO:0000313" key="2">
    <source>
        <dbReference type="Proteomes" id="UP001497623"/>
    </source>
</evidence>
<feature type="non-terminal residue" evidence="1">
    <location>
        <position position="1"/>
    </location>
</feature>